<keyword evidence="3" id="KW-1185">Reference proteome</keyword>
<sequence>MFSFALASRSVLIVSNLKSDPHYSIARELGMQEVLKENIDITVKLARCINFKPRESRTMTGGNRAVHTLAPGGIRRSLMITRNHRDYDRDNEESSRGGLGL</sequence>
<gene>
    <name evidence="2" type="primary">jg5442</name>
    <name evidence="2" type="ORF">PAEG_LOCUS20579</name>
</gene>
<dbReference type="EMBL" id="CAKXAJ010025839">
    <property type="protein sequence ID" value="CAH2244656.1"/>
    <property type="molecule type" value="Genomic_DNA"/>
</dbReference>
<evidence type="ECO:0000313" key="2">
    <source>
        <dbReference type="EMBL" id="CAH2244656.1"/>
    </source>
</evidence>
<protein>
    <submittedName>
        <fullName evidence="2">Jg5442 protein</fullName>
    </submittedName>
</protein>
<proteinExistence type="predicted"/>
<reference evidence="2" key="1">
    <citation type="submission" date="2022-03" db="EMBL/GenBank/DDBJ databases">
        <authorList>
            <person name="Lindestad O."/>
        </authorList>
    </citation>
    <scope>NUCLEOTIDE SEQUENCE</scope>
</reference>
<comment type="caution">
    <text evidence="2">The sequence shown here is derived from an EMBL/GenBank/DDBJ whole genome shotgun (WGS) entry which is preliminary data.</text>
</comment>
<feature type="compositionally biased region" description="Basic and acidic residues" evidence="1">
    <location>
        <begin position="83"/>
        <end position="95"/>
    </location>
</feature>
<feature type="region of interest" description="Disordered" evidence="1">
    <location>
        <begin position="80"/>
        <end position="101"/>
    </location>
</feature>
<organism evidence="2 3">
    <name type="scientific">Pararge aegeria aegeria</name>
    <dbReference type="NCBI Taxonomy" id="348720"/>
    <lineage>
        <taxon>Eukaryota</taxon>
        <taxon>Metazoa</taxon>
        <taxon>Ecdysozoa</taxon>
        <taxon>Arthropoda</taxon>
        <taxon>Hexapoda</taxon>
        <taxon>Insecta</taxon>
        <taxon>Pterygota</taxon>
        <taxon>Neoptera</taxon>
        <taxon>Endopterygota</taxon>
        <taxon>Lepidoptera</taxon>
        <taxon>Glossata</taxon>
        <taxon>Ditrysia</taxon>
        <taxon>Papilionoidea</taxon>
        <taxon>Nymphalidae</taxon>
        <taxon>Satyrinae</taxon>
        <taxon>Satyrini</taxon>
        <taxon>Parargina</taxon>
        <taxon>Pararge</taxon>
    </lineage>
</organism>
<dbReference type="Proteomes" id="UP000838756">
    <property type="component" value="Unassembled WGS sequence"/>
</dbReference>
<name>A0A8S4S9P2_9NEOP</name>
<evidence type="ECO:0000313" key="3">
    <source>
        <dbReference type="Proteomes" id="UP000838756"/>
    </source>
</evidence>
<evidence type="ECO:0000256" key="1">
    <source>
        <dbReference type="SAM" id="MobiDB-lite"/>
    </source>
</evidence>
<accession>A0A8S4S9P2</accession>
<dbReference type="AlphaFoldDB" id="A0A8S4S9P2"/>